<feature type="region of interest" description="Disordered" evidence="1">
    <location>
        <begin position="444"/>
        <end position="573"/>
    </location>
</feature>
<organism evidence="3 4">
    <name type="scientific">Marmota marmota marmota</name>
    <name type="common">Alpine marmot</name>
    <dbReference type="NCBI Taxonomy" id="9994"/>
    <lineage>
        <taxon>Eukaryota</taxon>
        <taxon>Metazoa</taxon>
        <taxon>Chordata</taxon>
        <taxon>Craniata</taxon>
        <taxon>Vertebrata</taxon>
        <taxon>Euteleostomi</taxon>
        <taxon>Mammalia</taxon>
        <taxon>Eutheria</taxon>
        <taxon>Euarchontoglires</taxon>
        <taxon>Glires</taxon>
        <taxon>Rodentia</taxon>
        <taxon>Sciuromorpha</taxon>
        <taxon>Sciuridae</taxon>
        <taxon>Xerinae</taxon>
        <taxon>Marmotini</taxon>
        <taxon>Marmota</taxon>
    </lineage>
</organism>
<evidence type="ECO:0000256" key="1">
    <source>
        <dbReference type="SAM" id="MobiDB-lite"/>
    </source>
</evidence>
<sequence>MSDVLLVLKCFRNFQNYSFLGTANSLQPSLPVVSNSASLTGSVCDFSRVSAPAATSAWLLPSTSGTSFQPLMGSAYLYQHSSTALVSGVTGQNQIPTAPASYPSIFEWNVTGGTEKKSSSLGDFTLTVIDQDTAGSSMSMTAQYDKTSDANAMVPVYPSLSARLVQATPFQIPSQGQSLSLPYQEGNQVYYYDQNTLGTLLSGELGLCLQSYGSVPYAGGRATASQPEMVMMLKEVQPTNVLPSVSTPGMYYSVSAQPIIETNSQGMEASLGLQPPSQTFCLPQPPEFPNSCSSRNIQILESNQPTELGDISITPIQSSSDFLTLPPTPREEQMDSKNLDEINNMLSKPLDAYQIAIENQDPPLLPLEIPDIHQLLASIGPLDQEEKPHYENINLEKNSLSLEDQGTLENGTEFSSSFPDLTALVDNIHLPEIFSCLKDLDQTEKNSSIKEGPGDRVRKNKHKASEPPDGTPQAKIQSRNPEYPLEGEEVTCSDAGNNRSPVHTIQHSNSKPQKAASNRNSKAKGHGQEKNKRTREKSSKKAEERKQPGNTVKAEEKPTAPKTKRKRNQPELCQEIFKKPRSCLGMHMLESVQVFHALGKKNDKKTGISSSRALGISGSSKDPRPCPAMKPWLEVKDPEKSQVKSQKPDIGAEKECPSSSQYELPPPGKVKLVPLPFLTPEKPQPRPAYRRPQSLASRKPNVAYPAQPGSTSSAQPMAVNQSQPATANPSWMRPAKPAQPVLNSAIQSGFTTSTQPSVPPSAASRPAPYKTSSCTSLQRDPASTVVTKPQPLPYKPQNQYLLQDFALQPIPWRKPNVPEPVMSTPITEEQRPEREAMKKKAQQERENAAKYTALGKVQFFIEREKEMEISRYYGYIM</sequence>
<evidence type="ECO:0000313" key="4">
    <source>
        <dbReference type="Proteomes" id="UP000694407"/>
    </source>
</evidence>
<feature type="region of interest" description="Disordered" evidence="1">
    <location>
        <begin position="812"/>
        <end position="834"/>
    </location>
</feature>
<feature type="compositionally biased region" description="Basic and acidic residues" evidence="1">
    <location>
        <begin position="444"/>
        <end position="457"/>
    </location>
</feature>
<dbReference type="AlphaFoldDB" id="A0A8C5YYF5"/>
<feature type="compositionally biased region" description="Polar residues" evidence="1">
    <location>
        <begin position="494"/>
        <end position="520"/>
    </location>
</feature>
<evidence type="ECO:0000259" key="2">
    <source>
        <dbReference type="Pfam" id="PF15442"/>
    </source>
</evidence>
<feature type="compositionally biased region" description="Polar residues" evidence="1">
    <location>
        <begin position="741"/>
        <end position="755"/>
    </location>
</feature>
<keyword evidence="4" id="KW-1185">Reference proteome</keyword>
<feature type="compositionally biased region" description="Basic and acidic residues" evidence="1">
    <location>
        <begin position="633"/>
        <end position="656"/>
    </location>
</feature>
<feature type="compositionally biased region" description="Low complexity" evidence="1">
    <location>
        <begin position="607"/>
        <end position="620"/>
    </location>
</feature>
<dbReference type="Pfam" id="PF15442">
    <property type="entry name" value="DUF4629"/>
    <property type="match status" value="1"/>
</dbReference>
<dbReference type="PANTHER" id="PTHR31466:SF1">
    <property type="entry name" value="RIKEN CDNA 4930433I11 GENE"/>
    <property type="match status" value="1"/>
</dbReference>
<feature type="compositionally biased region" description="Basic and acidic residues" evidence="1">
    <location>
        <begin position="526"/>
        <end position="559"/>
    </location>
</feature>
<feature type="region of interest" description="Disordered" evidence="1">
    <location>
        <begin position="600"/>
        <end position="793"/>
    </location>
</feature>
<protein>
    <recommendedName>
        <fullName evidence="2">DUF4629 domain-containing protein</fullName>
    </recommendedName>
</protein>
<reference evidence="3" key="2">
    <citation type="submission" date="2025-09" db="UniProtKB">
        <authorList>
            <consortium name="Ensembl"/>
        </authorList>
    </citation>
    <scope>IDENTIFICATION</scope>
</reference>
<reference evidence="3" key="1">
    <citation type="submission" date="2025-08" db="UniProtKB">
        <authorList>
            <consortium name="Ensembl"/>
        </authorList>
    </citation>
    <scope>IDENTIFICATION</scope>
</reference>
<accession>A0A8C5YYF5</accession>
<name>A0A8C5YYF5_MARMA</name>
<proteinExistence type="predicted"/>
<evidence type="ECO:0000313" key="3">
    <source>
        <dbReference type="Ensembl" id="ENSMMMP00000006365.1"/>
    </source>
</evidence>
<dbReference type="Ensembl" id="ENSMMMT00000007229.1">
    <property type="protein sequence ID" value="ENSMMMP00000006365.1"/>
    <property type="gene ID" value="ENSMMMG00000005696.1"/>
</dbReference>
<dbReference type="InterPro" id="IPR027898">
    <property type="entry name" value="DUF4629"/>
</dbReference>
<dbReference type="InterPro" id="IPR040292">
    <property type="entry name" value="C2orf78-like"/>
</dbReference>
<dbReference type="Proteomes" id="UP000694407">
    <property type="component" value="Unplaced"/>
</dbReference>
<dbReference type="GeneTree" id="ENSGT00390000014208"/>
<dbReference type="PANTHER" id="PTHR31466">
    <property type="entry name" value="GENE 5591-RELATED"/>
    <property type="match status" value="1"/>
</dbReference>
<feature type="domain" description="DUF4629" evidence="2">
    <location>
        <begin position="455"/>
        <end position="602"/>
    </location>
</feature>
<feature type="compositionally biased region" description="Low complexity" evidence="1">
    <location>
        <begin position="669"/>
        <end position="678"/>
    </location>
</feature>
<feature type="compositionally biased region" description="Polar residues" evidence="1">
    <location>
        <begin position="708"/>
        <end position="729"/>
    </location>
</feature>